<name>A0A3E5BRW9_9BACE</name>
<comment type="caution">
    <text evidence="2">The sequence shown here is derived from an EMBL/GenBank/DDBJ whole genome shotgun (WGS) entry which is preliminary data.</text>
</comment>
<dbReference type="Pfam" id="PF04230">
    <property type="entry name" value="PS_pyruv_trans"/>
    <property type="match status" value="1"/>
</dbReference>
<gene>
    <name evidence="2" type="ORF">DXB65_01725</name>
</gene>
<evidence type="ECO:0000313" key="3">
    <source>
        <dbReference type="Proteomes" id="UP000260983"/>
    </source>
</evidence>
<dbReference type="GO" id="GO:0016740">
    <property type="term" value="F:transferase activity"/>
    <property type="evidence" value="ECO:0007669"/>
    <property type="project" value="UniProtKB-KW"/>
</dbReference>
<proteinExistence type="predicted"/>
<feature type="domain" description="Polysaccharide pyruvyl transferase" evidence="1">
    <location>
        <begin position="16"/>
        <end position="300"/>
    </location>
</feature>
<dbReference type="AlphaFoldDB" id="A0A3E5BRW9"/>
<evidence type="ECO:0000313" key="2">
    <source>
        <dbReference type="EMBL" id="RGN40372.1"/>
    </source>
</evidence>
<dbReference type="EMBL" id="QSUL01000001">
    <property type="protein sequence ID" value="RGN40372.1"/>
    <property type="molecule type" value="Genomic_DNA"/>
</dbReference>
<dbReference type="RefSeq" id="WP_117723117.1">
    <property type="nucleotide sequence ID" value="NZ_QSUL01000001.1"/>
</dbReference>
<protein>
    <submittedName>
        <fullName evidence="2">Polysaccharide pyruvyl transferase family protein</fullName>
    </submittedName>
</protein>
<sequence length="371" mass="43818">MKKRTIALVTWLGKGNYGTILQSYALYRKLEDLGYEVFFLIFFSFKSGLKSTVKYLLYLLGILRLKRKCLYFVTPKLRKVYNFQKDYYRTKEVYTKKQYERLLSETDIFITGSDQIWNTRYFFNPFYFLDFARNRKRIAYASSLGSPFIPKLYISSVKSLLSDFAYIGVREESAVNALSDLLNRDDIQQVLDPTFLLLPYDWKLLSESANIDFSLPKKYILCYLIGNNEFYFNQLKDIKEKSKIYDIIIIPAEENSEFSFMDAKIYKDAGPKEFVYLIKHATLVCTDSFHATAISINLSIDFVELLRFSDEDLNSQNSRIYDLLGHYHLAYKFYLKESDKWRNPINYIEVQTILDNDRKSSLKYLTNAIEK</sequence>
<keyword evidence="2" id="KW-0808">Transferase</keyword>
<dbReference type="InterPro" id="IPR007345">
    <property type="entry name" value="Polysacch_pyruvyl_Trfase"/>
</dbReference>
<reference evidence="2 3" key="1">
    <citation type="submission" date="2018-08" db="EMBL/GenBank/DDBJ databases">
        <title>A genome reference for cultivated species of the human gut microbiota.</title>
        <authorList>
            <person name="Zou Y."/>
            <person name="Xue W."/>
            <person name="Luo G."/>
        </authorList>
    </citation>
    <scope>NUCLEOTIDE SEQUENCE [LARGE SCALE GENOMIC DNA]</scope>
    <source>
        <strain evidence="2 3">OM05-15BH</strain>
    </source>
</reference>
<dbReference type="Proteomes" id="UP000260983">
    <property type="component" value="Unassembled WGS sequence"/>
</dbReference>
<evidence type="ECO:0000259" key="1">
    <source>
        <dbReference type="Pfam" id="PF04230"/>
    </source>
</evidence>
<accession>A0A3E5BRW9</accession>
<organism evidence="2 3">
    <name type="scientific">Bacteroides oleiciplenus</name>
    <dbReference type="NCBI Taxonomy" id="626931"/>
    <lineage>
        <taxon>Bacteria</taxon>
        <taxon>Pseudomonadati</taxon>
        <taxon>Bacteroidota</taxon>
        <taxon>Bacteroidia</taxon>
        <taxon>Bacteroidales</taxon>
        <taxon>Bacteroidaceae</taxon>
        <taxon>Bacteroides</taxon>
    </lineage>
</organism>